<sequence>MYFMMLLGGTSYIKQGLWNRYSLNYTPRSAIASAHTIILTKGLEMENISVNVKASSGYIQLSYGHIFKDSVLVNAGKELVRAAKVEHYVCDVKMAQSKTNNTHDPSVRITYPVNVNVPHKLIQC</sequence>
<reference evidence="1 2" key="1">
    <citation type="submission" date="2023-04" db="EMBL/GenBank/DDBJ databases">
        <title>Genome of Basidiobolus ranarum AG-B5.</title>
        <authorList>
            <person name="Stajich J.E."/>
            <person name="Carter-House D."/>
            <person name="Gryganskyi A."/>
        </authorList>
    </citation>
    <scope>NUCLEOTIDE SEQUENCE [LARGE SCALE GENOMIC DNA]</scope>
    <source>
        <strain evidence="1 2">AG-B5</strain>
    </source>
</reference>
<evidence type="ECO:0000313" key="1">
    <source>
        <dbReference type="EMBL" id="KAK9759938.1"/>
    </source>
</evidence>
<dbReference type="Proteomes" id="UP001479436">
    <property type="component" value="Unassembled WGS sequence"/>
</dbReference>
<organism evidence="1 2">
    <name type="scientific">Basidiobolus ranarum</name>
    <dbReference type="NCBI Taxonomy" id="34480"/>
    <lineage>
        <taxon>Eukaryota</taxon>
        <taxon>Fungi</taxon>
        <taxon>Fungi incertae sedis</taxon>
        <taxon>Zoopagomycota</taxon>
        <taxon>Entomophthoromycotina</taxon>
        <taxon>Basidiobolomycetes</taxon>
        <taxon>Basidiobolales</taxon>
        <taxon>Basidiobolaceae</taxon>
        <taxon>Basidiobolus</taxon>
    </lineage>
</organism>
<gene>
    <name evidence="1" type="ORF">K7432_016527</name>
</gene>
<protein>
    <submittedName>
        <fullName evidence="1">Uncharacterized protein</fullName>
    </submittedName>
</protein>
<evidence type="ECO:0000313" key="2">
    <source>
        <dbReference type="Proteomes" id="UP001479436"/>
    </source>
</evidence>
<keyword evidence="2" id="KW-1185">Reference proteome</keyword>
<comment type="caution">
    <text evidence="1">The sequence shown here is derived from an EMBL/GenBank/DDBJ whole genome shotgun (WGS) entry which is preliminary data.</text>
</comment>
<dbReference type="EMBL" id="JASJQH010002788">
    <property type="protein sequence ID" value="KAK9759938.1"/>
    <property type="molecule type" value="Genomic_DNA"/>
</dbReference>
<accession>A0ABR2WEK3</accession>
<name>A0ABR2WEK3_9FUNG</name>
<proteinExistence type="predicted"/>